<feature type="compositionally biased region" description="Polar residues" evidence="1">
    <location>
        <begin position="923"/>
        <end position="933"/>
    </location>
</feature>
<reference evidence="2" key="1">
    <citation type="submission" date="2021-04" db="EMBL/GenBank/DDBJ databases">
        <title>Phylogenetic analysis of Acidobacteriaceae.</title>
        <authorList>
            <person name="Qiu L."/>
            <person name="Zhang Q."/>
        </authorList>
    </citation>
    <scope>NUCLEOTIDE SEQUENCE</scope>
    <source>
        <strain evidence="2">DSM 25168</strain>
    </source>
</reference>
<accession>A0A9J7BKX0</accession>
<dbReference type="InterPro" id="IPR011044">
    <property type="entry name" value="Quino_amine_DH_bsu"/>
</dbReference>
<dbReference type="InterPro" id="IPR015943">
    <property type="entry name" value="WD40/YVTN_repeat-like_dom_sf"/>
</dbReference>
<dbReference type="InterPro" id="IPR051200">
    <property type="entry name" value="Host-pathogen_enzymatic-act"/>
</dbReference>
<dbReference type="AlphaFoldDB" id="A0A9J7BKX0"/>
<name>A0A9J7BKX0_9BACT</name>
<gene>
    <name evidence="2" type="ORF">MOP44_21270</name>
</gene>
<proteinExistence type="predicted"/>
<protein>
    <submittedName>
        <fullName evidence="2">Uncharacterized protein</fullName>
    </submittedName>
</protein>
<dbReference type="Gene3D" id="2.130.10.10">
    <property type="entry name" value="YVTN repeat-like/Quinoprotein amine dehydrogenase"/>
    <property type="match status" value="3"/>
</dbReference>
<dbReference type="KEGG" id="orp:MOP44_21270"/>
<evidence type="ECO:0000256" key="1">
    <source>
        <dbReference type="SAM" id="MobiDB-lite"/>
    </source>
</evidence>
<dbReference type="Proteomes" id="UP001059380">
    <property type="component" value="Chromosome"/>
</dbReference>
<evidence type="ECO:0000313" key="2">
    <source>
        <dbReference type="EMBL" id="UWZ83089.1"/>
    </source>
</evidence>
<organism evidence="2 3">
    <name type="scientific">Occallatibacter riparius</name>
    <dbReference type="NCBI Taxonomy" id="1002689"/>
    <lineage>
        <taxon>Bacteria</taxon>
        <taxon>Pseudomonadati</taxon>
        <taxon>Acidobacteriota</taxon>
        <taxon>Terriglobia</taxon>
        <taxon>Terriglobales</taxon>
        <taxon>Acidobacteriaceae</taxon>
        <taxon>Occallatibacter</taxon>
    </lineage>
</organism>
<evidence type="ECO:0000313" key="3">
    <source>
        <dbReference type="Proteomes" id="UP001059380"/>
    </source>
</evidence>
<keyword evidence="3" id="KW-1185">Reference proteome</keyword>
<dbReference type="PANTHER" id="PTHR47197:SF3">
    <property type="entry name" value="DIHYDRO-HEME D1 DEHYDROGENASE"/>
    <property type="match status" value="1"/>
</dbReference>
<dbReference type="PANTHER" id="PTHR47197">
    <property type="entry name" value="PROTEIN NIRF"/>
    <property type="match status" value="1"/>
</dbReference>
<dbReference type="SUPFAM" id="SSF50969">
    <property type="entry name" value="YVTN repeat-like/Quinoprotein amine dehydrogenase"/>
    <property type="match status" value="2"/>
</dbReference>
<dbReference type="RefSeq" id="WP_260792422.1">
    <property type="nucleotide sequence ID" value="NZ_CP093313.1"/>
</dbReference>
<feature type="region of interest" description="Disordered" evidence="1">
    <location>
        <begin position="923"/>
        <end position="942"/>
    </location>
</feature>
<dbReference type="EMBL" id="CP093313">
    <property type="protein sequence ID" value="UWZ83089.1"/>
    <property type="molecule type" value="Genomic_DNA"/>
</dbReference>
<sequence length="971" mass="100504">MTGENGYTSDVNVAVGTLPFGVSVSPASALLRPGDSQKFTFTAAPYIAASTAAVTIDGAGTVGKKSTTLSLDLSPFAGNIGRTRTGYVRTDAVLPFTVVFDSGTNRFFMSDAGSSQVFVIDAATHKLLRSIVVPGAYGMDVTPDHSTLYVGTQEIGDIYAIDPVAMAIKHRYVAAQIGATGYPTYSVRVLANGDLALLGGSGGDRTIVGYNSFAIWNPKDNVLESRYDPAPAGCDLNAVFDFEVTGDRRRVVISNGPTLCALDPVSGQMTSSGTYVSGLAVTPDGKSLLVLQAGNPAQLLVLDAVTLAETGSFPVKTDAGAMMVVSPDSKTVFIAPQLLGGIVRAYDLGSGSQAGWLPDLSLGGSSVLGTWISAIDNSGQLAGVMVEGIGILDTAAMRTGAEGTASVADYVDPPAGALEGGTVVDNSFFHVANFAAVYFGQKQAAIGGVPSHVTATTPPGQPGPVDVVTLLTDGGMQYLPYAFSYGPSVLQITPDSAAAEGGGAAVVYGFGFGPRTTPPNQIPANLQIEVNGKPAPITAYTDNPYHVSSAPWQIQSFSFTLPAGTAGTDADIKITSDAGSVELSGGLHYLPATQPVTLSGTASLAQGLYDPKRDVYYFTDASQIRVYSRSSGAWLPSISVPGAATGRAHRLWGIALSPDGSKLAVSDAGAGMIYLLHPDSPGSVQSFVFNHPYFAGGPSDSGTALPAGIAVSDSGMIYFAAAVNHEGFDSFYKIDSTSGAVTDYRILGDLRPFYKVAILSDNSRVFFNDMGGLFTVDTATDAVTWSANGAECCGGDYELALSADQKTLAAGSYLFDTNLSAKSYLTLNDAEMMVVDYVYGAQLSGDGTLLFQPGTNGIDVFDGRLGKLLTRIALPVELSQNYDALVGDGKDNILLAITGKTGTGIAIVDLSAIKEPAPLPYTASVSSGMQPRTSGRPVAPVGTARAIRPSPRIGSKTGIHHVWNEVAAPRF</sequence>